<proteinExistence type="inferred from homology"/>
<dbReference type="Pfam" id="PF00413">
    <property type="entry name" value="Peptidase_M10"/>
    <property type="match status" value="1"/>
</dbReference>
<evidence type="ECO:0000259" key="8">
    <source>
        <dbReference type="SMART" id="SM00235"/>
    </source>
</evidence>
<comment type="cofactor">
    <cofactor evidence="7">
        <name>Zn(2+)</name>
        <dbReference type="ChEBI" id="CHEBI:29105"/>
    </cofactor>
    <text evidence="7">Binds 2 Zn(2+) ions per subunit.</text>
</comment>
<dbReference type="SUPFAM" id="SSF55486">
    <property type="entry name" value="Metalloproteases ('zincins'), catalytic domain"/>
    <property type="match status" value="1"/>
</dbReference>
<keyword evidence="6" id="KW-0482">Metalloprotease</keyword>
<dbReference type="Gene3D" id="3.40.390.10">
    <property type="entry name" value="Collagenase (Catalytic Domain)"/>
    <property type="match status" value="1"/>
</dbReference>
<name>A0A3B5MMU0_9TELE</name>
<organism evidence="9 10">
    <name type="scientific">Xiphophorus couchianus</name>
    <name type="common">Monterrey platyfish</name>
    <dbReference type="NCBI Taxonomy" id="32473"/>
    <lineage>
        <taxon>Eukaryota</taxon>
        <taxon>Metazoa</taxon>
        <taxon>Chordata</taxon>
        <taxon>Craniata</taxon>
        <taxon>Vertebrata</taxon>
        <taxon>Euteleostomi</taxon>
        <taxon>Actinopterygii</taxon>
        <taxon>Neopterygii</taxon>
        <taxon>Teleostei</taxon>
        <taxon>Neoteleostei</taxon>
        <taxon>Acanthomorphata</taxon>
        <taxon>Ovalentaria</taxon>
        <taxon>Atherinomorphae</taxon>
        <taxon>Cyprinodontiformes</taxon>
        <taxon>Poeciliidae</taxon>
        <taxon>Poeciliinae</taxon>
        <taxon>Xiphophorus</taxon>
    </lineage>
</organism>
<feature type="binding site" evidence="7">
    <location>
        <position position="104"/>
    </location>
    <ligand>
        <name>Ca(2+)</name>
        <dbReference type="ChEBI" id="CHEBI:29108"/>
        <label>1</label>
    </ligand>
</feature>
<dbReference type="GeneTree" id="ENSGT00940000158593"/>
<dbReference type="InterPro" id="IPR024079">
    <property type="entry name" value="MetalloPept_cat_dom_sf"/>
</dbReference>
<feature type="binding site" evidence="7">
    <location>
        <position position="156"/>
    </location>
    <ligand>
        <name>Ca(2+)</name>
        <dbReference type="ChEBI" id="CHEBI:29108"/>
        <label>3</label>
    </ligand>
</feature>
<evidence type="ECO:0000256" key="6">
    <source>
        <dbReference type="ARBA" id="ARBA00023049"/>
    </source>
</evidence>
<evidence type="ECO:0000256" key="4">
    <source>
        <dbReference type="ARBA" id="ARBA00022801"/>
    </source>
</evidence>
<dbReference type="GO" id="GO:0031012">
    <property type="term" value="C:extracellular matrix"/>
    <property type="evidence" value="ECO:0007669"/>
    <property type="project" value="InterPro"/>
</dbReference>
<feature type="binding site" evidence="7">
    <location>
        <position position="155"/>
    </location>
    <ligand>
        <name>Ca(2+)</name>
        <dbReference type="ChEBI" id="CHEBI:29108"/>
        <label>3</label>
    </ligand>
</feature>
<evidence type="ECO:0000256" key="5">
    <source>
        <dbReference type="ARBA" id="ARBA00022833"/>
    </source>
</evidence>
<dbReference type="InterPro" id="IPR036365">
    <property type="entry name" value="PGBD-like_sf"/>
</dbReference>
<dbReference type="SMART" id="SM00235">
    <property type="entry name" value="ZnMc"/>
    <property type="match status" value="1"/>
</dbReference>
<dbReference type="GO" id="GO:0008270">
    <property type="term" value="F:zinc ion binding"/>
    <property type="evidence" value="ECO:0007669"/>
    <property type="project" value="InterPro"/>
</dbReference>
<reference evidence="9" key="2">
    <citation type="submission" date="2025-09" db="UniProtKB">
        <authorList>
            <consortium name="Ensembl"/>
        </authorList>
    </citation>
    <scope>IDENTIFICATION</scope>
</reference>
<evidence type="ECO:0000256" key="2">
    <source>
        <dbReference type="ARBA" id="ARBA00022670"/>
    </source>
</evidence>
<keyword evidence="2" id="KW-0645">Protease</keyword>
<dbReference type="PANTHER" id="PTHR10201">
    <property type="entry name" value="MATRIX METALLOPROTEINASE"/>
    <property type="match status" value="1"/>
</dbReference>
<dbReference type="InterPro" id="IPR006026">
    <property type="entry name" value="Peptidase_Metallo"/>
</dbReference>
<comment type="cofactor">
    <cofactor evidence="7">
        <name>Ca(2+)</name>
        <dbReference type="ChEBI" id="CHEBI:29108"/>
    </cofactor>
    <text evidence="7">Can bind about 5 Ca(2+) ions per subunit.</text>
</comment>
<dbReference type="GO" id="GO:0004222">
    <property type="term" value="F:metalloendopeptidase activity"/>
    <property type="evidence" value="ECO:0007669"/>
    <property type="project" value="InterPro"/>
</dbReference>
<protein>
    <recommendedName>
        <fullName evidence="8">Peptidase metallopeptidase domain-containing protein</fullName>
    </recommendedName>
</protein>
<keyword evidence="4" id="KW-0378">Hydrolase</keyword>
<evidence type="ECO:0000256" key="1">
    <source>
        <dbReference type="ARBA" id="ARBA00010370"/>
    </source>
</evidence>
<dbReference type="GO" id="GO:0030574">
    <property type="term" value="P:collagen catabolic process"/>
    <property type="evidence" value="ECO:0007669"/>
    <property type="project" value="TreeGrafter"/>
</dbReference>
<dbReference type="Ensembl" id="ENSXCOT00000025177.1">
    <property type="protein sequence ID" value="ENSXCOP00000024876.1"/>
    <property type="gene ID" value="ENSXCOG00000018564.1"/>
</dbReference>
<dbReference type="GO" id="GO:0006508">
    <property type="term" value="P:proteolysis"/>
    <property type="evidence" value="ECO:0007669"/>
    <property type="project" value="UniProtKB-KW"/>
</dbReference>
<sequence length="210" mass="24316">PALLQDVLLVLRNSSTRTSNKNQPTPVLFRNHFHVFYCCPVVQCLIVLNCLVRVFQGVNELPPTGELDEATLGVMRQPRCGFLSFSGRWRRKRLTYRIHNYTPDMVRSEVRKALRSAFKYWSDAADLTFTEIDFGRADIKISFHKKDGFCPVPFDGRGLFPFQIHSLFPTQINQKLVFIKVGIKQSSISVNEYFKNVLVIFKEKGHRTKF</sequence>
<evidence type="ECO:0000256" key="3">
    <source>
        <dbReference type="ARBA" id="ARBA00022723"/>
    </source>
</evidence>
<keyword evidence="10" id="KW-1185">Reference proteome</keyword>
<dbReference type="PANTHER" id="PTHR10201:SF166">
    <property type="entry name" value="MATRIX METALLOPROTEINASE-19"/>
    <property type="match status" value="1"/>
</dbReference>
<keyword evidence="3 7" id="KW-0479">Metal-binding</keyword>
<dbReference type="SUPFAM" id="SSF47090">
    <property type="entry name" value="PGBD-like"/>
    <property type="match status" value="1"/>
</dbReference>
<feature type="domain" description="Peptidase metallopeptidase" evidence="8">
    <location>
        <begin position="85"/>
        <end position="196"/>
    </location>
</feature>
<dbReference type="InterPro" id="IPR001818">
    <property type="entry name" value="Pept_M10_metallopeptidase"/>
</dbReference>
<dbReference type="GO" id="GO:0005615">
    <property type="term" value="C:extracellular space"/>
    <property type="evidence" value="ECO:0007669"/>
    <property type="project" value="TreeGrafter"/>
</dbReference>
<dbReference type="GO" id="GO:0030198">
    <property type="term" value="P:extracellular matrix organization"/>
    <property type="evidence" value="ECO:0007669"/>
    <property type="project" value="TreeGrafter"/>
</dbReference>
<feature type="binding site" description="in inhibited form" evidence="7">
    <location>
        <position position="80"/>
    </location>
    <ligand>
        <name>Zn(2+)</name>
        <dbReference type="ChEBI" id="CHEBI:29105"/>
        <label>2</label>
        <note>catalytic</note>
    </ligand>
</feature>
<dbReference type="Proteomes" id="UP000261380">
    <property type="component" value="Unplaced"/>
</dbReference>
<keyword evidence="5 7" id="KW-0862">Zinc</keyword>
<evidence type="ECO:0000256" key="7">
    <source>
        <dbReference type="PIRSR" id="PIRSR621190-2"/>
    </source>
</evidence>
<dbReference type="AlphaFoldDB" id="A0A3B5MMU0"/>
<comment type="similarity">
    <text evidence="1">Belongs to the peptidase M10A family.</text>
</comment>
<evidence type="ECO:0000313" key="9">
    <source>
        <dbReference type="Ensembl" id="ENSXCOP00000024876.1"/>
    </source>
</evidence>
<dbReference type="PRINTS" id="PR00138">
    <property type="entry name" value="MATRIXIN"/>
</dbReference>
<accession>A0A3B5MMU0</accession>
<dbReference type="InterPro" id="IPR021190">
    <property type="entry name" value="Pept_M10A"/>
</dbReference>
<feature type="binding site" evidence="7">
    <location>
        <position position="138"/>
    </location>
    <ligand>
        <name>Ca(2+)</name>
        <dbReference type="ChEBI" id="CHEBI:29108"/>
        <label>2</label>
    </ligand>
</feature>
<evidence type="ECO:0000313" key="10">
    <source>
        <dbReference type="Proteomes" id="UP000261380"/>
    </source>
</evidence>
<reference evidence="9" key="1">
    <citation type="submission" date="2025-08" db="UniProtKB">
        <authorList>
            <consortium name="Ensembl"/>
        </authorList>
    </citation>
    <scope>IDENTIFICATION</scope>
</reference>
<keyword evidence="7" id="KW-0106">Calcium</keyword>